<feature type="domain" description="CusB-like beta-barrel" evidence="5">
    <location>
        <begin position="203"/>
        <end position="275"/>
    </location>
</feature>
<comment type="similarity">
    <text evidence="2">Belongs to the membrane fusion protein (MFP) (TC 8.A.1) family.</text>
</comment>
<dbReference type="Gene3D" id="1.10.287.470">
    <property type="entry name" value="Helix hairpin bin"/>
    <property type="match status" value="1"/>
</dbReference>
<name>A0A163WCH3_9FLAO</name>
<dbReference type="InterPro" id="IPR058627">
    <property type="entry name" value="MdtA-like_C"/>
</dbReference>
<dbReference type="Pfam" id="PF25954">
    <property type="entry name" value="Beta-barrel_RND_2"/>
    <property type="match status" value="1"/>
</dbReference>
<organism evidence="7 8">
    <name type="scientific">Myroides marinus</name>
    <dbReference type="NCBI Taxonomy" id="703342"/>
    <lineage>
        <taxon>Bacteria</taxon>
        <taxon>Pseudomonadati</taxon>
        <taxon>Bacteroidota</taxon>
        <taxon>Flavobacteriia</taxon>
        <taxon>Flavobacteriales</taxon>
        <taxon>Flavobacteriaceae</taxon>
        <taxon>Myroides</taxon>
    </lineage>
</organism>
<evidence type="ECO:0000259" key="6">
    <source>
        <dbReference type="Pfam" id="PF25967"/>
    </source>
</evidence>
<dbReference type="InterPro" id="IPR058792">
    <property type="entry name" value="Beta-barrel_RND_2"/>
</dbReference>
<keyword evidence="8" id="KW-1185">Reference proteome</keyword>
<gene>
    <name evidence="7" type="ORF">AV926_16080</name>
</gene>
<dbReference type="Pfam" id="PF25967">
    <property type="entry name" value="RND-MFP_C"/>
    <property type="match status" value="1"/>
</dbReference>
<dbReference type="Pfam" id="PF25917">
    <property type="entry name" value="BSH_RND"/>
    <property type="match status" value="1"/>
</dbReference>
<evidence type="ECO:0000256" key="1">
    <source>
        <dbReference type="ARBA" id="ARBA00004196"/>
    </source>
</evidence>
<dbReference type="AlphaFoldDB" id="A0A163WCH3"/>
<protein>
    <submittedName>
        <fullName evidence="7">Efflux transporter periplasmic adaptor subunit</fullName>
    </submittedName>
</protein>
<keyword evidence="3" id="KW-0813">Transport</keyword>
<dbReference type="Gene3D" id="2.40.50.100">
    <property type="match status" value="1"/>
</dbReference>
<evidence type="ECO:0000259" key="4">
    <source>
        <dbReference type="Pfam" id="PF25917"/>
    </source>
</evidence>
<feature type="domain" description="Multidrug resistance protein MdtA-like barrel-sandwich hybrid" evidence="4">
    <location>
        <begin position="70"/>
        <end position="196"/>
    </location>
</feature>
<dbReference type="Gene3D" id="2.40.420.20">
    <property type="match status" value="1"/>
</dbReference>
<evidence type="ECO:0000313" key="7">
    <source>
        <dbReference type="EMBL" id="KZE76163.1"/>
    </source>
</evidence>
<accession>A0A163WCH3</accession>
<dbReference type="RefSeq" id="WP_038987544.1">
    <property type="nucleotide sequence ID" value="NZ_JWJO01000051.1"/>
</dbReference>
<evidence type="ECO:0000259" key="5">
    <source>
        <dbReference type="Pfam" id="PF25954"/>
    </source>
</evidence>
<dbReference type="EMBL" id="LQNU01000078">
    <property type="protein sequence ID" value="KZE76163.1"/>
    <property type="molecule type" value="Genomic_DNA"/>
</dbReference>
<dbReference type="SUPFAM" id="SSF111369">
    <property type="entry name" value="HlyD-like secretion proteins"/>
    <property type="match status" value="1"/>
</dbReference>
<dbReference type="Gene3D" id="2.40.30.170">
    <property type="match status" value="1"/>
</dbReference>
<reference evidence="7 8" key="1">
    <citation type="submission" date="2016-01" db="EMBL/GenBank/DDBJ databases">
        <title>Whole genome sequencing of Myroides marinus L41.</title>
        <authorList>
            <person name="Hong K.W."/>
        </authorList>
    </citation>
    <scope>NUCLEOTIDE SEQUENCE [LARGE SCALE GENOMIC DNA]</scope>
    <source>
        <strain evidence="7 8">L41</strain>
    </source>
</reference>
<dbReference type="PANTHER" id="PTHR30469:SF15">
    <property type="entry name" value="HLYD FAMILY OF SECRETION PROTEINS"/>
    <property type="match status" value="1"/>
</dbReference>
<dbReference type="InterPro" id="IPR006143">
    <property type="entry name" value="RND_pump_MFP"/>
</dbReference>
<dbReference type="GO" id="GO:0015562">
    <property type="term" value="F:efflux transmembrane transporter activity"/>
    <property type="evidence" value="ECO:0007669"/>
    <property type="project" value="TreeGrafter"/>
</dbReference>
<dbReference type="GO" id="GO:1990281">
    <property type="term" value="C:efflux pump complex"/>
    <property type="evidence" value="ECO:0007669"/>
    <property type="project" value="TreeGrafter"/>
</dbReference>
<evidence type="ECO:0000256" key="2">
    <source>
        <dbReference type="ARBA" id="ARBA00009477"/>
    </source>
</evidence>
<dbReference type="PANTHER" id="PTHR30469">
    <property type="entry name" value="MULTIDRUG RESISTANCE PROTEIN MDTA"/>
    <property type="match status" value="1"/>
</dbReference>
<comment type="caution">
    <text evidence="7">The sequence shown here is derived from an EMBL/GenBank/DDBJ whole genome shotgun (WGS) entry which is preliminary data.</text>
</comment>
<dbReference type="InterPro" id="IPR058625">
    <property type="entry name" value="MdtA-like_BSH"/>
</dbReference>
<dbReference type="OrthoDB" id="9784685at2"/>
<evidence type="ECO:0000256" key="3">
    <source>
        <dbReference type="ARBA" id="ARBA00022448"/>
    </source>
</evidence>
<dbReference type="Proteomes" id="UP000076630">
    <property type="component" value="Unassembled WGS sequence"/>
</dbReference>
<feature type="domain" description="Multidrug resistance protein MdtA-like C-terminal permuted SH3" evidence="6">
    <location>
        <begin position="283"/>
        <end position="338"/>
    </location>
</feature>
<proteinExistence type="inferred from homology"/>
<dbReference type="NCBIfam" id="TIGR01730">
    <property type="entry name" value="RND_mfp"/>
    <property type="match status" value="1"/>
</dbReference>
<sequence>MKKIVITGLVVVIALAGIIYTLKNNQKSNQLETEVVAQQNAEVSVRTERVSMQKLNTQYVTNGILIPKQEVMISAEINGRIAKLLVEEGAFVQKGQILAVIEGDKQNTSLNKAQAVYDNALSDFNRYKTALVTGGVTQQQVDQISLQVENAKNDLANARILVSDSNVKASFSGIINKRSIEVGTYVSPGETLFEVVNVSALKLRVNVDEKNVNMLKVGQSVNVKLPVFADKDFVGKIRFIAPKADSDLNFPIEIEIENTNQHELKAGMYATAYIGDDQESTILTVPRAAFVGSVSSNQVFIVQDGKAVLKKAIAGRVYGDYVEIISGIEQGMDVITSGQINLVDSTPVKTVQ</sequence>
<comment type="subcellular location">
    <subcellularLocation>
        <location evidence="1">Cell envelope</location>
    </subcellularLocation>
</comment>
<evidence type="ECO:0000313" key="8">
    <source>
        <dbReference type="Proteomes" id="UP000076630"/>
    </source>
</evidence>